<evidence type="ECO:0000256" key="1">
    <source>
        <dbReference type="ARBA" id="ARBA00023125"/>
    </source>
</evidence>
<dbReference type="InterPro" id="IPR011344">
    <property type="entry name" value="ssDNA-bd"/>
</dbReference>
<dbReference type="Pfam" id="PF00436">
    <property type="entry name" value="SSB"/>
    <property type="match status" value="1"/>
</dbReference>
<dbReference type="AlphaFoldDB" id="A0AA91PVG1"/>
<dbReference type="PROSITE" id="PS50935">
    <property type="entry name" value="SSB"/>
    <property type="match status" value="1"/>
</dbReference>
<accession>A0AA91PVG1</accession>
<organism evidence="3 4">
    <name type="scientific">Clavispora lusitaniae</name>
    <name type="common">Candida lusitaniae</name>
    <dbReference type="NCBI Taxonomy" id="36911"/>
    <lineage>
        <taxon>Eukaryota</taxon>
        <taxon>Fungi</taxon>
        <taxon>Dikarya</taxon>
        <taxon>Ascomycota</taxon>
        <taxon>Saccharomycotina</taxon>
        <taxon>Pichiomycetes</taxon>
        <taxon>Metschnikowiaceae</taxon>
        <taxon>Clavispora</taxon>
    </lineage>
</organism>
<dbReference type="CDD" id="cd04496">
    <property type="entry name" value="SSB_OBF"/>
    <property type="match status" value="1"/>
</dbReference>
<proteinExistence type="predicted"/>
<dbReference type="PIRSF" id="PIRSF002070">
    <property type="entry name" value="SSB"/>
    <property type="match status" value="1"/>
</dbReference>
<name>A0AA91PVG1_CLALS</name>
<dbReference type="Gene3D" id="2.40.50.140">
    <property type="entry name" value="Nucleic acid-binding proteins"/>
    <property type="match status" value="1"/>
</dbReference>
<dbReference type="GO" id="GO:0006260">
    <property type="term" value="P:DNA replication"/>
    <property type="evidence" value="ECO:0007669"/>
    <property type="project" value="InterPro"/>
</dbReference>
<dbReference type="GO" id="GO:0005739">
    <property type="term" value="C:mitochondrion"/>
    <property type="evidence" value="ECO:0007669"/>
    <property type="project" value="UniProtKB-SubCell"/>
</dbReference>
<gene>
    <name evidence="3" type="ORF">A9F13_24g00649</name>
</gene>
<dbReference type="Proteomes" id="UP000195602">
    <property type="component" value="Unassembled WGS sequence"/>
</dbReference>
<protein>
    <recommendedName>
        <fullName evidence="2">Single-stranded DNA-binding protein</fullName>
    </recommendedName>
</protein>
<evidence type="ECO:0000256" key="2">
    <source>
        <dbReference type="PIRNR" id="PIRNR002070"/>
    </source>
</evidence>
<keyword evidence="1 2" id="KW-0238">DNA-binding</keyword>
<evidence type="ECO:0000313" key="4">
    <source>
        <dbReference type="Proteomes" id="UP000195602"/>
    </source>
</evidence>
<dbReference type="KEGG" id="clus:A9F13_24g00649"/>
<reference evidence="3 4" key="1">
    <citation type="submission" date="2017-04" db="EMBL/GenBank/DDBJ databases">
        <title>Draft genome of the yeast Clavispora lusitaniae type strain CBS 6936.</title>
        <authorList>
            <person name="Durrens P."/>
            <person name="Klopp C."/>
            <person name="Biteau N."/>
            <person name="Fitton-Ouhabi V."/>
            <person name="Dementhon K."/>
            <person name="Accoceberry I."/>
            <person name="Sherman D.J."/>
            <person name="Noel T."/>
        </authorList>
    </citation>
    <scope>NUCLEOTIDE SEQUENCE [LARGE SCALE GENOMIC DNA]</scope>
    <source>
        <strain evidence="3 4">CBS 6936</strain>
    </source>
</reference>
<dbReference type="GO" id="GO:0003697">
    <property type="term" value="F:single-stranded DNA binding"/>
    <property type="evidence" value="ECO:0007669"/>
    <property type="project" value="InterPro"/>
</dbReference>
<dbReference type="InterPro" id="IPR012340">
    <property type="entry name" value="NA-bd_OB-fold"/>
</dbReference>
<dbReference type="SUPFAM" id="SSF50249">
    <property type="entry name" value="Nucleic acid-binding proteins"/>
    <property type="match status" value="1"/>
</dbReference>
<dbReference type="OMA" id="WYRVVAF"/>
<sequence length="135" mass="15151">MLKSAIFTRTFSSSASRAAFAKMQLLGTIGNVTARETKDGVPFITYSLAVNRYSPQNAEEGKNTVADWYNISVFDDKHVTFFQNHMRSGAQLYVEADVKQKALVDESGENKHIVTTLKQTHFDVVRFPKKLESDA</sequence>
<comment type="caution">
    <text evidence="3">The sequence shown here is derived from an EMBL/GenBank/DDBJ whole genome shotgun (WGS) entry which is preliminary data.</text>
</comment>
<dbReference type="InterPro" id="IPR000424">
    <property type="entry name" value="Primosome_PriB/ssb"/>
</dbReference>
<comment type="subcellular location">
    <subcellularLocation>
        <location evidence="2">Mitochondrion</location>
    </subcellularLocation>
</comment>
<keyword evidence="2" id="KW-0496">Mitochondrion</keyword>
<evidence type="ECO:0000313" key="3">
    <source>
        <dbReference type="EMBL" id="OVF05163.1"/>
    </source>
</evidence>
<dbReference type="EMBL" id="LYUB02000024">
    <property type="protein sequence ID" value="OVF05163.1"/>
    <property type="molecule type" value="Genomic_DNA"/>
</dbReference>